<evidence type="ECO:0000256" key="1">
    <source>
        <dbReference type="ARBA" id="ARBA00004571"/>
    </source>
</evidence>
<keyword evidence="9" id="KW-0406">Ion transport</keyword>
<dbReference type="OrthoDB" id="9760333at2"/>
<dbReference type="RefSeq" id="WP_147493711.1">
    <property type="nucleotide sequence ID" value="NZ_CP041659.1"/>
</dbReference>
<keyword evidence="13 14" id="KW-0998">Cell outer membrane</keyword>
<evidence type="ECO:0000313" key="19">
    <source>
        <dbReference type="Proteomes" id="UP000321857"/>
    </source>
</evidence>
<keyword evidence="6 14" id="KW-0812">Transmembrane</keyword>
<evidence type="ECO:0000256" key="2">
    <source>
        <dbReference type="ARBA" id="ARBA00009810"/>
    </source>
</evidence>
<evidence type="ECO:0000256" key="7">
    <source>
        <dbReference type="ARBA" id="ARBA00022729"/>
    </source>
</evidence>
<keyword evidence="12 18" id="KW-0675">Receptor</keyword>
<dbReference type="InterPro" id="IPR010105">
    <property type="entry name" value="TonB_sidphr_rcpt"/>
</dbReference>
<dbReference type="NCBIfam" id="TIGR01783">
    <property type="entry name" value="TonB-siderophor"/>
    <property type="match status" value="1"/>
</dbReference>
<comment type="subcellular location">
    <subcellularLocation>
        <location evidence="1 14">Cell outer membrane</location>
        <topology evidence="1 14">Multi-pass membrane protein</topology>
    </subcellularLocation>
</comment>
<gene>
    <name evidence="18" type="ORF">FMM02_04330</name>
</gene>
<evidence type="ECO:0000313" key="18">
    <source>
        <dbReference type="EMBL" id="QDP19257.1"/>
    </source>
</evidence>
<evidence type="ECO:0000256" key="3">
    <source>
        <dbReference type="ARBA" id="ARBA00022448"/>
    </source>
</evidence>
<accession>A0A516IQS0</accession>
<evidence type="ECO:0000256" key="15">
    <source>
        <dbReference type="RuleBase" id="RU003357"/>
    </source>
</evidence>
<keyword evidence="5" id="KW-0410">Iron transport</keyword>
<dbReference type="PROSITE" id="PS52016">
    <property type="entry name" value="TONB_DEPENDENT_REC_3"/>
    <property type="match status" value="1"/>
</dbReference>
<dbReference type="InterPro" id="IPR039426">
    <property type="entry name" value="TonB-dep_rcpt-like"/>
</dbReference>
<evidence type="ECO:0000256" key="14">
    <source>
        <dbReference type="PROSITE-ProRule" id="PRU01360"/>
    </source>
</evidence>
<dbReference type="GO" id="GO:0009279">
    <property type="term" value="C:cell outer membrane"/>
    <property type="evidence" value="ECO:0007669"/>
    <property type="project" value="UniProtKB-SubCell"/>
</dbReference>
<keyword evidence="11 14" id="KW-0472">Membrane</keyword>
<dbReference type="EMBL" id="CP041659">
    <property type="protein sequence ID" value="QDP19257.1"/>
    <property type="molecule type" value="Genomic_DNA"/>
</dbReference>
<evidence type="ECO:0000256" key="13">
    <source>
        <dbReference type="ARBA" id="ARBA00023237"/>
    </source>
</evidence>
<dbReference type="Pfam" id="PF07715">
    <property type="entry name" value="Plug"/>
    <property type="match status" value="1"/>
</dbReference>
<evidence type="ECO:0000256" key="9">
    <source>
        <dbReference type="ARBA" id="ARBA00023065"/>
    </source>
</evidence>
<keyword evidence="7" id="KW-0732">Signal</keyword>
<evidence type="ECO:0000256" key="10">
    <source>
        <dbReference type="ARBA" id="ARBA00023077"/>
    </source>
</evidence>
<dbReference type="GO" id="GO:0038023">
    <property type="term" value="F:signaling receptor activity"/>
    <property type="evidence" value="ECO:0007669"/>
    <property type="project" value="InterPro"/>
</dbReference>
<dbReference type="Gene3D" id="2.40.170.20">
    <property type="entry name" value="TonB-dependent receptor, beta-barrel domain"/>
    <property type="match status" value="1"/>
</dbReference>
<protein>
    <submittedName>
        <fullName evidence="18">TonB-dependent siderophore receptor</fullName>
    </submittedName>
</protein>
<evidence type="ECO:0000256" key="4">
    <source>
        <dbReference type="ARBA" id="ARBA00022452"/>
    </source>
</evidence>
<evidence type="ECO:0000259" key="17">
    <source>
        <dbReference type="Pfam" id="PF07715"/>
    </source>
</evidence>
<comment type="similarity">
    <text evidence="2 14 15">Belongs to the TonB-dependent receptor family.</text>
</comment>
<keyword evidence="19" id="KW-1185">Reference proteome</keyword>
<dbReference type="Gene3D" id="2.170.130.10">
    <property type="entry name" value="TonB-dependent receptor, plug domain"/>
    <property type="match status" value="1"/>
</dbReference>
<dbReference type="KEGG" id="sxa:FMM02_04330"/>
<dbReference type="Proteomes" id="UP000321857">
    <property type="component" value="Chromosome"/>
</dbReference>
<organism evidence="18 19">
    <name type="scientific">Sphingomonas xanthus</name>
    <dbReference type="NCBI Taxonomy" id="2594473"/>
    <lineage>
        <taxon>Bacteria</taxon>
        <taxon>Pseudomonadati</taxon>
        <taxon>Pseudomonadota</taxon>
        <taxon>Alphaproteobacteria</taxon>
        <taxon>Sphingomonadales</taxon>
        <taxon>Sphingomonadaceae</taxon>
        <taxon>Sphingomonas</taxon>
    </lineage>
</organism>
<dbReference type="GO" id="GO:0015344">
    <property type="term" value="F:siderophore uptake transmembrane transporter activity"/>
    <property type="evidence" value="ECO:0007669"/>
    <property type="project" value="TreeGrafter"/>
</dbReference>
<dbReference type="AlphaFoldDB" id="A0A516IQS0"/>
<evidence type="ECO:0000256" key="12">
    <source>
        <dbReference type="ARBA" id="ARBA00023170"/>
    </source>
</evidence>
<dbReference type="InterPro" id="IPR037066">
    <property type="entry name" value="Plug_dom_sf"/>
</dbReference>
<keyword evidence="10 15" id="KW-0798">TonB box</keyword>
<evidence type="ECO:0000256" key="11">
    <source>
        <dbReference type="ARBA" id="ARBA00023136"/>
    </source>
</evidence>
<dbReference type="SUPFAM" id="SSF56935">
    <property type="entry name" value="Porins"/>
    <property type="match status" value="1"/>
</dbReference>
<dbReference type="FunFam" id="2.170.130.10:FF:000001">
    <property type="entry name" value="Catecholate siderophore TonB-dependent receptor"/>
    <property type="match status" value="1"/>
</dbReference>
<keyword evidence="4 14" id="KW-1134">Transmembrane beta strand</keyword>
<keyword evidence="8" id="KW-0408">Iron</keyword>
<dbReference type="PANTHER" id="PTHR32552:SF68">
    <property type="entry name" value="FERRICHROME OUTER MEMBRANE TRANSPORTER_PHAGE RECEPTOR"/>
    <property type="match status" value="1"/>
</dbReference>
<dbReference type="Pfam" id="PF00593">
    <property type="entry name" value="TonB_dep_Rec_b-barrel"/>
    <property type="match status" value="1"/>
</dbReference>
<keyword evidence="3 14" id="KW-0813">Transport</keyword>
<dbReference type="InterPro" id="IPR012910">
    <property type="entry name" value="Plug_dom"/>
</dbReference>
<dbReference type="InterPro" id="IPR036942">
    <property type="entry name" value="Beta-barrel_TonB_sf"/>
</dbReference>
<evidence type="ECO:0000256" key="5">
    <source>
        <dbReference type="ARBA" id="ARBA00022496"/>
    </source>
</evidence>
<sequence>MTAPAVAAETLIEADGHDIIVIGERGVYGVTSTSTATKTDTPLEDVPQSISVITAQQIADQSLRSVGDVLRYVPGTLGAQGEGHRDQIVLRGNNSTADFFVDGFRDDVQYYRGLYNLERVEVLKGPNAMIFGRGGGGGVVNRVSKRATDGHFARGAVSADLEGAWYVEGDANMPLGRVIDGRVNGVYEEFDNFRDVYEGHRFALNPTIAIQATPDTRIDLGFEYARDRRVIDRGVPSDIRGRAAANIDDPARPLDGFDETFFGDSQVNRSRFTAKVFRIGLEHRFNDQLRLSSKALYGDYDKLYQNAYAAGPARSVGGVDVVAIEAYRDPTRRENILLQNDLVADFATGPLRHTLLLGADFADQQSRNQRINGFFDSGVATSNGGRRTDVLLGERIAVPPISFRDGSGNRSVRSDVRAIGIYVQDQVKLGDHVEIIAGLRRDWFDLKIDNLVTDRSFARKDRLWSPRLGLVLKPIEALSFYASFARSFLPQSGDQFNALDVTLAALKPERFTNLEVGAKWQPMPGLDVTLAAYRLDRTNTRETDPLTLETVLTGEQRSKGVELEVRGDVTRRLSVSGGIAIQDVEIRKSAVAAMIGREAPLVPEFQASLWGRYDFSDRFGAGLGVYHQSRSFASISNAVVLPAYTRVDAAGYFTLSDRLGVQVNVENLLGEDYYANAHNDNNITPGAPRTVRATLRFGI</sequence>
<feature type="domain" description="TonB-dependent receptor plug" evidence="17">
    <location>
        <begin position="43"/>
        <end position="139"/>
    </location>
</feature>
<dbReference type="PANTHER" id="PTHR32552">
    <property type="entry name" value="FERRICHROME IRON RECEPTOR-RELATED"/>
    <property type="match status" value="1"/>
</dbReference>
<feature type="domain" description="TonB-dependent receptor-like beta-barrel" evidence="16">
    <location>
        <begin position="212"/>
        <end position="668"/>
    </location>
</feature>
<evidence type="ECO:0000256" key="6">
    <source>
        <dbReference type="ARBA" id="ARBA00022692"/>
    </source>
</evidence>
<name>A0A516IQS0_9SPHN</name>
<dbReference type="CDD" id="cd01347">
    <property type="entry name" value="ligand_gated_channel"/>
    <property type="match status" value="1"/>
</dbReference>
<dbReference type="GO" id="GO:0015891">
    <property type="term" value="P:siderophore transport"/>
    <property type="evidence" value="ECO:0007669"/>
    <property type="project" value="InterPro"/>
</dbReference>
<proteinExistence type="inferred from homology"/>
<dbReference type="InterPro" id="IPR000531">
    <property type="entry name" value="Beta-barrel_TonB"/>
</dbReference>
<evidence type="ECO:0000259" key="16">
    <source>
        <dbReference type="Pfam" id="PF00593"/>
    </source>
</evidence>
<reference evidence="18 19" key="1">
    <citation type="submission" date="2019-07" db="EMBL/GenBank/DDBJ databases">
        <title>Sphingomonas AE3 Genome sequencing and assembly.</title>
        <authorList>
            <person name="Kim H."/>
        </authorList>
    </citation>
    <scope>NUCLEOTIDE SEQUENCE [LARGE SCALE GENOMIC DNA]</scope>
    <source>
        <strain evidence="18 19">AE3</strain>
    </source>
</reference>
<evidence type="ECO:0000256" key="8">
    <source>
        <dbReference type="ARBA" id="ARBA00023004"/>
    </source>
</evidence>